<accession>A0A8S3CAS6</accession>
<dbReference type="EMBL" id="CAJOBJ010169876">
    <property type="protein sequence ID" value="CAF4878755.1"/>
    <property type="molecule type" value="Genomic_DNA"/>
</dbReference>
<reference evidence="1" key="1">
    <citation type="submission" date="2021-02" db="EMBL/GenBank/DDBJ databases">
        <authorList>
            <person name="Nowell W R."/>
        </authorList>
    </citation>
    <scope>NUCLEOTIDE SEQUENCE</scope>
</reference>
<dbReference type="AlphaFoldDB" id="A0A8S3CAS6"/>
<evidence type="ECO:0000313" key="2">
    <source>
        <dbReference type="Proteomes" id="UP000681720"/>
    </source>
</evidence>
<gene>
    <name evidence="1" type="ORF">GIL414_LOCUS50747</name>
</gene>
<proteinExistence type="predicted"/>
<evidence type="ECO:0000313" key="1">
    <source>
        <dbReference type="EMBL" id="CAF4878755.1"/>
    </source>
</evidence>
<comment type="caution">
    <text evidence="1">The sequence shown here is derived from an EMBL/GenBank/DDBJ whole genome shotgun (WGS) entry which is preliminary data.</text>
</comment>
<sequence>TFLWIISYRDFNLNIGNVGADEAFLHPSSKEIKVIDGLNLSHIGHYGQFILHIFQ</sequence>
<dbReference type="Proteomes" id="UP000681720">
    <property type="component" value="Unassembled WGS sequence"/>
</dbReference>
<protein>
    <submittedName>
        <fullName evidence="1">Uncharacterized protein</fullName>
    </submittedName>
</protein>
<organism evidence="1 2">
    <name type="scientific">Rotaria magnacalcarata</name>
    <dbReference type="NCBI Taxonomy" id="392030"/>
    <lineage>
        <taxon>Eukaryota</taxon>
        <taxon>Metazoa</taxon>
        <taxon>Spiralia</taxon>
        <taxon>Gnathifera</taxon>
        <taxon>Rotifera</taxon>
        <taxon>Eurotatoria</taxon>
        <taxon>Bdelloidea</taxon>
        <taxon>Philodinida</taxon>
        <taxon>Philodinidae</taxon>
        <taxon>Rotaria</taxon>
    </lineage>
</organism>
<name>A0A8S3CAS6_9BILA</name>
<feature type="non-terminal residue" evidence="1">
    <location>
        <position position="1"/>
    </location>
</feature>